<dbReference type="AlphaFoldDB" id="A0A2H3JP46"/>
<evidence type="ECO:0000313" key="3">
    <source>
        <dbReference type="EMBL" id="PCH43956.1"/>
    </source>
</evidence>
<sequence length="293" mass="32951">MRAPRRLMSTSDVNFVELTRIAHIMGYNSTAAVTWLLYDFARSLDDEITLIWRSADTLPKFLYFISRYLGLFVQLCSTFRILPLCCQKISLMLRVYAVYGKTRAVIVILCVSAFGEVLAFAIFNWLGYVSFFDDVKPYPADWPIKGCYYPRRPTIFNLCSMPILIFETVLFVLISVKCFAHRPLREIPILQRIWRDGTIYYLIITAAIAVVMVSSAVQNTIVAGMSIVWISAILSFSGSHLLLSIRALAEARNGAQMATPMLSEDIPNIVVESPSALASPIDGHNPFPFPIDA</sequence>
<feature type="transmembrane region" description="Helical" evidence="1">
    <location>
        <begin position="223"/>
        <end position="243"/>
    </location>
</feature>
<organism evidence="3 4">
    <name type="scientific">Wolfiporia cocos (strain MD-104)</name>
    <name type="common">Brown rot fungus</name>
    <dbReference type="NCBI Taxonomy" id="742152"/>
    <lineage>
        <taxon>Eukaryota</taxon>
        <taxon>Fungi</taxon>
        <taxon>Dikarya</taxon>
        <taxon>Basidiomycota</taxon>
        <taxon>Agaricomycotina</taxon>
        <taxon>Agaricomycetes</taxon>
        <taxon>Polyporales</taxon>
        <taxon>Phaeolaceae</taxon>
        <taxon>Wolfiporia</taxon>
    </lineage>
</organism>
<reference evidence="3 4" key="1">
    <citation type="journal article" date="2012" name="Science">
        <title>The Paleozoic origin of enzymatic lignin decomposition reconstructed from 31 fungal genomes.</title>
        <authorList>
            <person name="Floudas D."/>
            <person name="Binder M."/>
            <person name="Riley R."/>
            <person name="Barry K."/>
            <person name="Blanchette R.A."/>
            <person name="Henrissat B."/>
            <person name="Martinez A.T."/>
            <person name="Otillar R."/>
            <person name="Spatafora J.W."/>
            <person name="Yadav J.S."/>
            <person name="Aerts A."/>
            <person name="Benoit I."/>
            <person name="Boyd A."/>
            <person name="Carlson A."/>
            <person name="Copeland A."/>
            <person name="Coutinho P.M."/>
            <person name="de Vries R.P."/>
            <person name="Ferreira P."/>
            <person name="Findley K."/>
            <person name="Foster B."/>
            <person name="Gaskell J."/>
            <person name="Glotzer D."/>
            <person name="Gorecki P."/>
            <person name="Heitman J."/>
            <person name="Hesse C."/>
            <person name="Hori C."/>
            <person name="Igarashi K."/>
            <person name="Jurgens J.A."/>
            <person name="Kallen N."/>
            <person name="Kersten P."/>
            <person name="Kohler A."/>
            <person name="Kuees U."/>
            <person name="Kumar T.K.A."/>
            <person name="Kuo A."/>
            <person name="LaButti K."/>
            <person name="Larrondo L.F."/>
            <person name="Lindquist E."/>
            <person name="Ling A."/>
            <person name="Lombard V."/>
            <person name="Lucas S."/>
            <person name="Lundell T."/>
            <person name="Martin R."/>
            <person name="McLaughlin D.J."/>
            <person name="Morgenstern I."/>
            <person name="Morin E."/>
            <person name="Murat C."/>
            <person name="Nagy L.G."/>
            <person name="Nolan M."/>
            <person name="Ohm R.A."/>
            <person name="Patyshakuliyeva A."/>
            <person name="Rokas A."/>
            <person name="Ruiz-Duenas F.J."/>
            <person name="Sabat G."/>
            <person name="Salamov A."/>
            <person name="Samejima M."/>
            <person name="Schmutz J."/>
            <person name="Slot J.C."/>
            <person name="St John F."/>
            <person name="Stenlid J."/>
            <person name="Sun H."/>
            <person name="Sun S."/>
            <person name="Syed K."/>
            <person name="Tsang A."/>
            <person name="Wiebenga A."/>
            <person name="Young D."/>
            <person name="Pisabarro A."/>
            <person name="Eastwood D.C."/>
            <person name="Martin F."/>
            <person name="Cullen D."/>
            <person name="Grigoriev I.V."/>
            <person name="Hibbett D.S."/>
        </authorList>
    </citation>
    <scope>NUCLEOTIDE SEQUENCE [LARGE SCALE GENOMIC DNA]</scope>
    <source>
        <strain evidence="3 4">MD-104</strain>
    </source>
</reference>
<proteinExistence type="predicted"/>
<keyword evidence="1" id="KW-1133">Transmembrane helix</keyword>
<feature type="transmembrane region" description="Helical" evidence="1">
    <location>
        <begin position="104"/>
        <end position="126"/>
    </location>
</feature>
<feature type="transmembrane region" description="Helical" evidence="1">
    <location>
        <begin position="21"/>
        <end position="41"/>
    </location>
</feature>
<dbReference type="EMBL" id="KB468146">
    <property type="protein sequence ID" value="PCH43956.1"/>
    <property type="molecule type" value="Genomic_DNA"/>
</dbReference>
<evidence type="ECO:0000256" key="1">
    <source>
        <dbReference type="SAM" id="Phobius"/>
    </source>
</evidence>
<keyword evidence="1" id="KW-0472">Membrane</keyword>
<feature type="transmembrane region" description="Helical" evidence="1">
    <location>
        <begin position="155"/>
        <end position="179"/>
    </location>
</feature>
<dbReference type="Pfam" id="PF20151">
    <property type="entry name" value="DUF6533"/>
    <property type="match status" value="1"/>
</dbReference>
<feature type="transmembrane region" description="Helical" evidence="1">
    <location>
        <begin position="199"/>
        <end position="217"/>
    </location>
</feature>
<accession>A0A2H3JP46</accession>
<dbReference type="Proteomes" id="UP000218811">
    <property type="component" value="Unassembled WGS sequence"/>
</dbReference>
<name>A0A2H3JP46_WOLCO</name>
<keyword evidence="4" id="KW-1185">Reference proteome</keyword>
<evidence type="ECO:0000313" key="4">
    <source>
        <dbReference type="Proteomes" id="UP000218811"/>
    </source>
</evidence>
<protein>
    <recommendedName>
        <fullName evidence="2">DUF6533 domain-containing protein</fullName>
    </recommendedName>
</protein>
<keyword evidence="1" id="KW-0812">Transmembrane</keyword>
<evidence type="ECO:0000259" key="2">
    <source>
        <dbReference type="Pfam" id="PF20151"/>
    </source>
</evidence>
<gene>
    <name evidence="3" type="ORF">WOLCODRAFT_26334</name>
</gene>
<feature type="transmembrane region" description="Helical" evidence="1">
    <location>
        <begin position="61"/>
        <end position="83"/>
    </location>
</feature>
<dbReference type="InterPro" id="IPR045340">
    <property type="entry name" value="DUF6533"/>
</dbReference>
<feature type="domain" description="DUF6533" evidence="2">
    <location>
        <begin position="27"/>
        <end position="72"/>
    </location>
</feature>
<dbReference type="OrthoDB" id="2802684at2759"/>